<dbReference type="Gene3D" id="1.25.10.10">
    <property type="entry name" value="Leucine-rich Repeat Variant"/>
    <property type="match status" value="1"/>
</dbReference>
<feature type="region of interest" description="Disordered" evidence="1">
    <location>
        <begin position="435"/>
        <end position="583"/>
    </location>
</feature>
<dbReference type="Pfam" id="PF25772">
    <property type="entry name" value="HEAT_RRP12_N"/>
    <property type="match status" value="1"/>
</dbReference>
<dbReference type="SUPFAM" id="SSF48371">
    <property type="entry name" value="ARM repeat"/>
    <property type="match status" value="1"/>
</dbReference>
<evidence type="ECO:0000259" key="2">
    <source>
        <dbReference type="Pfam" id="PF25772"/>
    </source>
</evidence>
<feature type="compositionally biased region" description="Basic and acidic residues" evidence="1">
    <location>
        <begin position="477"/>
        <end position="486"/>
    </location>
</feature>
<evidence type="ECO:0000256" key="1">
    <source>
        <dbReference type="SAM" id="MobiDB-lite"/>
    </source>
</evidence>
<feature type="compositionally biased region" description="Polar residues" evidence="1">
    <location>
        <begin position="448"/>
        <end position="457"/>
    </location>
</feature>
<proteinExistence type="predicted"/>
<sequence>MEGVQTESDGDFGNFILSSFGNSSDEYHQHLCTVIGDISQELKQQNIQSTPFAYFTAACSSIGRLTSQADPPHHTVEALFAVLSIAIANVRIAVALILDQKVISSFFRSTMQKLLQVTQEACKADNTKNFSSMQVDESSKRAQVLDLAVSMLPGLKSEEIIELLYVAIMLTLQDAEGVIQKKAYKLLSMMLRDSNEFISEKFEELLYLMILVLPSCHIAAKHHRLNCLYFLIDHVSKDNQEQRWREVVALFLTEIVLSVKEANKKTRNRAYDILVQIGHAFGDEEIGGNRENLYQIFNMIASGLANETPHMISASAKGLARLAYEFSDLISTAFNLLPSIFLLLQRKNREIIKANLGLLKVLVAKSQAEWLQLHLGSMVEGLMMWQDGTKNRFKAKVKLLLEMLVRKCGMEAVRAVMPEDHMKLLTNIRKIKERKERKEGANSEETRSCLSKATTSRSKIRLKKNLRDQLSDQSDDEPLHLLDQQKTRSAPRPSDHLKRKSSLDDDQVEVDSQGRLIIREEDEQRKVKNADSDHDAGNGADSHLSGKSGTRLQQKRRKTSDCGWDYRGSEYGSKKASGDVKKKKDKLEPYAYWPLDRKMMSRRPKHRAAARKGMASVVKMTKKLQGKSAFSVRRSSIAG</sequence>
<gene>
    <name evidence="3" type="ORF">G2W53_000430</name>
</gene>
<dbReference type="Proteomes" id="UP000634136">
    <property type="component" value="Unassembled WGS sequence"/>
</dbReference>
<evidence type="ECO:0000313" key="4">
    <source>
        <dbReference type="Proteomes" id="UP000634136"/>
    </source>
</evidence>
<protein>
    <submittedName>
        <fullName evidence="3">RRP12-like protein</fullName>
    </submittedName>
</protein>
<organism evidence="3 4">
    <name type="scientific">Senna tora</name>
    <dbReference type="NCBI Taxonomy" id="362788"/>
    <lineage>
        <taxon>Eukaryota</taxon>
        <taxon>Viridiplantae</taxon>
        <taxon>Streptophyta</taxon>
        <taxon>Embryophyta</taxon>
        <taxon>Tracheophyta</taxon>
        <taxon>Spermatophyta</taxon>
        <taxon>Magnoliopsida</taxon>
        <taxon>eudicotyledons</taxon>
        <taxon>Gunneridae</taxon>
        <taxon>Pentapetalae</taxon>
        <taxon>rosids</taxon>
        <taxon>fabids</taxon>
        <taxon>Fabales</taxon>
        <taxon>Fabaceae</taxon>
        <taxon>Caesalpinioideae</taxon>
        <taxon>Cassia clade</taxon>
        <taxon>Senna</taxon>
    </lineage>
</organism>
<name>A0A835CKK4_9FABA</name>
<dbReference type="InterPro" id="IPR057860">
    <property type="entry name" value="HEAT_RRP12_N"/>
</dbReference>
<dbReference type="InterPro" id="IPR016024">
    <property type="entry name" value="ARM-type_fold"/>
</dbReference>
<dbReference type="AlphaFoldDB" id="A0A835CKK4"/>
<feature type="compositionally biased region" description="Basic and acidic residues" evidence="1">
    <location>
        <begin position="435"/>
        <end position="447"/>
    </location>
</feature>
<reference evidence="3" key="1">
    <citation type="submission" date="2020-09" db="EMBL/GenBank/DDBJ databases">
        <title>Genome-Enabled Discovery of Anthraquinone Biosynthesis in Senna tora.</title>
        <authorList>
            <person name="Kang S.-H."/>
            <person name="Pandey R.P."/>
            <person name="Lee C.-M."/>
            <person name="Sim J.-S."/>
            <person name="Jeong J.-T."/>
            <person name="Choi B.-S."/>
            <person name="Jung M."/>
            <person name="Ginzburg D."/>
            <person name="Zhao K."/>
            <person name="Won S.Y."/>
            <person name="Oh T.-J."/>
            <person name="Yu Y."/>
            <person name="Kim N.-H."/>
            <person name="Lee O.R."/>
            <person name="Lee T.-H."/>
            <person name="Bashyal P."/>
            <person name="Kim T.-S."/>
            <person name="Lee W.-H."/>
            <person name="Kawkins C."/>
            <person name="Kim C.-K."/>
            <person name="Kim J.S."/>
            <person name="Ahn B.O."/>
            <person name="Rhee S.Y."/>
            <person name="Sohng J.K."/>
        </authorList>
    </citation>
    <scope>NUCLEOTIDE SEQUENCE</scope>
    <source>
        <tissue evidence="3">Leaf</tissue>
    </source>
</reference>
<feature type="compositionally biased region" description="Basic and acidic residues" evidence="1">
    <location>
        <begin position="572"/>
        <end position="583"/>
    </location>
</feature>
<keyword evidence="4" id="KW-1185">Reference proteome</keyword>
<dbReference type="PANTHER" id="PTHR48445:SF1">
    <property type="entry name" value="OS02G0782100 PROTEIN"/>
    <property type="match status" value="1"/>
</dbReference>
<dbReference type="InterPro" id="IPR011989">
    <property type="entry name" value="ARM-like"/>
</dbReference>
<dbReference type="OrthoDB" id="2192888at2759"/>
<feature type="compositionally biased region" description="Basic and acidic residues" evidence="1">
    <location>
        <begin position="517"/>
        <end position="536"/>
    </location>
</feature>
<evidence type="ECO:0000313" key="3">
    <source>
        <dbReference type="EMBL" id="KAF7843525.1"/>
    </source>
</evidence>
<dbReference type="EMBL" id="JAAIUW010000001">
    <property type="protein sequence ID" value="KAF7843525.1"/>
    <property type="molecule type" value="Genomic_DNA"/>
</dbReference>
<accession>A0A835CKK4</accession>
<dbReference type="PANTHER" id="PTHR48445">
    <property type="entry name" value="OS02G0782100 PROTEIN"/>
    <property type="match status" value="1"/>
</dbReference>
<feature type="domain" description="RRP12 N-terminal HEAT" evidence="2">
    <location>
        <begin position="5"/>
        <end position="92"/>
    </location>
</feature>
<comment type="caution">
    <text evidence="3">The sequence shown here is derived from an EMBL/GenBank/DDBJ whole genome shotgun (WGS) entry which is preliminary data.</text>
</comment>